<dbReference type="EMBL" id="JANKHO010000513">
    <property type="protein sequence ID" value="KAJ3509002.1"/>
    <property type="molecule type" value="Genomic_DNA"/>
</dbReference>
<sequence length="156" mass="16676">MPPASSRSIGVSFTLPVELQGFHLHFSISGELEITDVTTIPSAVNSVAEPLMYAGEAVPGAEVGMELESVTESDSDCDNHSGIKFPRMVSTPGTSADGPQVPAEDERTAKVSHKSHRKEQMKVEATDSDERELSLPLIMPALSTAGLFTSPVYHTH</sequence>
<dbReference type="AlphaFoldDB" id="A0A9W8K2C6"/>
<evidence type="ECO:0000256" key="1">
    <source>
        <dbReference type="SAM" id="MobiDB-lite"/>
    </source>
</evidence>
<evidence type="ECO:0000313" key="3">
    <source>
        <dbReference type="Proteomes" id="UP001148786"/>
    </source>
</evidence>
<proteinExistence type="predicted"/>
<organism evidence="2 3">
    <name type="scientific">Agrocybe chaxingu</name>
    <dbReference type="NCBI Taxonomy" id="84603"/>
    <lineage>
        <taxon>Eukaryota</taxon>
        <taxon>Fungi</taxon>
        <taxon>Dikarya</taxon>
        <taxon>Basidiomycota</taxon>
        <taxon>Agaricomycotina</taxon>
        <taxon>Agaricomycetes</taxon>
        <taxon>Agaricomycetidae</taxon>
        <taxon>Agaricales</taxon>
        <taxon>Agaricineae</taxon>
        <taxon>Strophariaceae</taxon>
        <taxon>Agrocybe</taxon>
    </lineage>
</organism>
<name>A0A9W8K2C6_9AGAR</name>
<evidence type="ECO:0000313" key="2">
    <source>
        <dbReference type="EMBL" id="KAJ3509002.1"/>
    </source>
</evidence>
<accession>A0A9W8K2C6</accession>
<protein>
    <submittedName>
        <fullName evidence="2">Uncharacterized protein</fullName>
    </submittedName>
</protein>
<keyword evidence="3" id="KW-1185">Reference proteome</keyword>
<feature type="region of interest" description="Disordered" evidence="1">
    <location>
        <begin position="68"/>
        <end position="129"/>
    </location>
</feature>
<dbReference type="Proteomes" id="UP001148786">
    <property type="component" value="Unassembled WGS sequence"/>
</dbReference>
<gene>
    <name evidence="2" type="ORF">NLJ89_g5449</name>
</gene>
<reference evidence="2" key="1">
    <citation type="submission" date="2022-07" db="EMBL/GenBank/DDBJ databases">
        <title>Genome Sequence of Agrocybe chaxingu.</title>
        <authorList>
            <person name="Buettner E."/>
        </authorList>
    </citation>
    <scope>NUCLEOTIDE SEQUENCE</scope>
    <source>
        <strain evidence="2">MP-N11</strain>
    </source>
</reference>
<comment type="caution">
    <text evidence="2">The sequence shown here is derived from an EMBL/GenBank/DDBJ whole genome shotgun (WGS) entry which is preliminary data.</text>
</comment>